<dbReference type="PANTHER" id="PTHR20858:SF17">
    <property type="entry name" value="HYDROXYMETHYLPYRIMIDINE_PHOSPHOMETHYLPYRIMIDINE KINASE THI20-RELATED"/>
    <property type="match status" value="1"/>
</dbReference>
<feature type="region of interest" description="Disordered" evidence="1">
    <location>
        <begin position="25"/>
        <end position="51"/>
    </location>
</feature>
<dbReference type="Proteomes" id="UP001620626">
    <property type="component" value="Unassembled WGS sequence"/>
</dbReference>
<dbReference type="InterPro" id="IPR029056">
    <property type="entry name" value="Ribokinase-like"/>
</dbReference>
<gene>
    <name evidence="3" type="ORF">niasHT_008490</name>
</gene>
<keyword evidence="4" id="KW-1185">Reference proteome</keyword>
<dbReference type="Gene3D" id="3.40.1190.20">
    <property type="match status" value="1"/>
</dbReference>
<dbReference type="EMBL" id="JBICBT010000179">
    <property type="protein sequence ID" value="KAL3121703.1"/>
    <property type="molecule type" value="Genomic_DNA"/>
</dbReference>
<dbReference type="SUPFAM" id="SSF53613">
    <property type="entry name" value="Ribokinase-like"/>
    <property type="match status" value="1"/>
</dbReference>
<dbReference type="InterPro" id="IPR004399">
    <property type="entry name" value="HMP/HMP-P_kinase_dom"/>
</dbReference>
<dbReference type="Pfam" id="PF08543">
    <property type="entry name" value="Phos_pyr_kin"/>
    <property type="match status" value="1"/>
</dbReference>
<organism evidence="3 4">
    <name type="scientific">Heterodera trifolii</name>
    <dbReference type="NCBI Taxonomy" id="157864"/>
    <lineage>
        <taxon>Eukaryota</taxon>
        <taxon>Metazoa</taxon>
        <taxon>Ecdysozoa</taxon>
        <taxon>Nematoda</taxon>
        <taxon>Chromadorea</taxon>
        <taxon>Rhabditida</taxon>
        <taxon>Tylenchina</taxon>
        <taxon>Tylenchomorpha</taxon>
        <taxon>Tylenchoidea</taxon>
        <taxon>Heteroderidae</taxon>
        <taxon>Heteroderinae</taxon>
        <taxon>Heterodera</taxon>
    </lineage>
</organism>
<evidence type="ECO:0000256" key="1">
    <source>
        <dbReference type="SAM" id="MobiDB-lite"/>
    </source>
</evidence>
<dbReference type="PANTHER" id="PTHR20858">
    <property type="entry name" value="PHOSPHOMETHYLPYRIMIDINE KINASE"/>
    <property type="match status" value="1"/>
</dbReference>
<sequence>MSGRKCPKMALKKWAANVRGANVRPHLSGRKCPISSRPQMSGPQMSGPQMSGPQMSYNLTGTAGILTELPIPAGVQAIHVPPSNFLEQQLHTLFDDNENCAVDAIKIGALGNAANVRAVSDALRRWKPTKNVVLDPVIVATAGGHALLETEAMKLLLDELLPICAVWTPNLPEAAKLLGTEQANDEAEMLKQCHELGKFGAKAVLLKGGHLTNSDQSTDILFQSDGSEEFFRAKRLNVNAKTAHGTGCRLSSAMAVYLARGHTVTEAVQYAKSFVEQQIGYS</sequence>
<dbReference type="InterPro" id="IPR013749">
    <property type="entry name" value="PM/HMP-P_kinase-1"/>
</dbReference>
<evidence type="ECO:0000313" key="3">
    <source>
        <dbReference type="EMBL" id="KAL3121703.1"/>
    </source>
</evidence>
<comment type="caution">
    <text evidence="3">The sequence shown here is derived from an EMBL/GenBank/DDBJ whole genome shotgun (WGS) entry which is preliminary data.</text>
</comment>
<dbReference type="AlphaFoldDB" id="A0ABD2M2F7"/>
<evidence type="ECO:0000259" key="2">
    <source>
        <dbReference type="Pfam" id="PF08543"/>
    </source>
</evidence>
<feature type="compositionally biased region" description="Polar residues" evidence="1">
    <location>
        <begin position="36"/>
        <end position="51"/>
    </location>
</feature>
<accession>A0ABD2M2F7</accession>
<dbReference type="GO" id="GO:0009228">
    <property type="term" value="P:thiamine biosynthetic process"/>
    <property type="evidence" value="ECO:0007669"/>
    <property type="project" value="UniProtKB-ARBA"/>
</dbReference>
<reference evidence="3 4" key="1">
    <citation type="submission" date="2024-10" db="EMBL/GenBank/DDBJ databases">
        <authorList>
            <person name="Kim D."/>
        </authorList>
    </citation>
    <scope>NUCLEOTIDE SEQUENCE [LARGE SCALE GENOMIC DNA]</scope>
    <source>
        <strain evidence="3">BH-2024</strain>
    </source>
</reference>
<evidence type="ECO:0000313" key="4">
    <source>
        <dbReference type="Proteomes" id="UP001620626"/>
    </source>
</evidence>
<name>A0ABD2M2F7_9BILA</name>
<proteinExistence type="predicted"/>
<feature type="domain" description="Pyridoxamine kinase/Phosphomethylpyrimidine kinase" evidence="2">
    <location>
        <begin position="73"/>
        <end position="280"/>
    </location>
</feature>
<protein>
    <recommendedName>
        <fullName evidence="2">Pyridoxamine kinase/Phosphomethylpyrimidine kinase domain-containing protein</fullName>
    </recommendedName>
</protein>
<dbReference type="CDD" id="cd01169">
    <property type="entry name" value="HMPP_kinase"/>
    <property type="match status" value="1"/>
</dbReference>